<sequence length="128" mass="14935">MDDAKTSSPTTHPNQHYGHAVEKVIRRNNIGISEIARKMGVSRRSIYNWFETEKIPTDIIQRIGYVIGHDFSKEFPDELKLYTELDHLKIQSLNNFGDENSNDSVYYWMDRYIKLLENFNAILGGEHS</sequence>
<protein>
    <recommendedName>
        <fullName evidence="3">Helix-turn-helix domain-containing protein</fullName>
    </recommendedName>
</protein>
<evidence type="ECO:0008006" key="3">
    <source>
        <dbReference type="Google" id="ProtNLM"/>
    </source>
</evidence>
<evidence type="ECO:0000313" key="1">
    <source>
        <dbReference type="EMBL" id="QNN45037.1"/>
    </source>
</evidence>
<dbReference type="GO" id="GO:0003677">
    <property type="term" value="F:DNA binding"/>
    <property type="evidence" value="ECO:0007669"/>
    <property type="project" value="InterPro"/>
</dbReference>
<organism evidence="1 2">
    <name type="scientific">Pedobacter roseus</name>
    <dbReference type="NCBI Taxonomy" id="336820"/>
    <lineage>
        <taxon>Bacteria</taxon>
        <taxon>Pseudomonadati</taxon>
        <taxon>Bacteroidota</taxon>
        <taxon>Sphingobacteriia</taxon>
        <taxon>Sphingobacteriales</taxon>
        <taxon>Sphingobacteriaceae</taxon>
        <taxon>Pedobacter</taxon>
    </lineage>
</organism>
<proteinExistence type="predicted"/>
<name>A0A7G9QNW2_9SPHI</name>
<dbReference type="KEGG" id="proe:H9L23_09410"/>
<dbReference type="Gene3D" id="1.10.260.40">
    <property type="entry name" value="lambda repressor-like DNA-binding domains"/>
    <property type="match status" value="1"/>
</dbReference>
<dbReference type="InterPro" id="IPR010982">
    <property type="entry name" value="Lambda_DNA-bd_dom_sf"/>
</dbReference>
<dbReference type="AlphaFoldDB" id="A0A7G9QNW2"/>
<dbReference type="EMBL" id="CP060723">
    <property type="protein sequence ID" value="QNN45037.1"/>
    <property type="molecule type" value="Genomic_DNA"/>
</dbReference>
<gene>
    <name evidence="1" type="ORF">H9L23_09410</name>
</gene>
<evidence type="ECO:0000313" key="2">
    <source>
        <dbReference type="Proteomes" id="UP000515806"/>
    </source>
</evidence>
<dbReference type="Proteomes" id="UP000515806">
    <property type="component" value="Chromosome"/>
</dbReference>
<dbReference type="InterPro" id="IPR001387">
    <property type="entry name" value="Cro/C1-type_HTH"/>
</dbReference>
<accession>A0A7G9QNW2</accession>
<dbReference type="CDD" id="cd00093">
    <property type="entry name" value="HTH_XRE"/>
    <property type="match status" value="1"/>
</dbReference>
<keyword evidence="2" id="KW-1185">Reference proteome</keyword>
<reference evidence="1 2" key="1">
    <citation type="submission" date="2020-08" db="EMBL/GenBank/DDBJ databases">
        <title>Genome sequence of Pedobacter roseus KACC 11594T.</title>
        <authorList>
            <person name="Hyun D.-W."/>
            <person name="Bae J.-W."/>
        </authorList>
    </citation>
    <scope>NUCLEOTIDE SEQUENCE [LARGE SCALE GENOMIC DNA]</scope>
    <source>
        <strain evidence="1 2">KACC 11594</strain>
    </source>
</reference>